<evidence type="ECO:0000256" key="1">
    <source>
        <dbReference type="SAM" id="MobiDB-lite"/>
    </source>
</evidence>
<dbReference type="Proteomes" id="UP000820669">
    <property type="component" value="Unassembled WGS sequence"/>
</dbReference>
<evidence type="ECO:0000313" key="3">
    <source>
        <dbReference type="Proteomes" id="UP000820669"/>
    </source>
</evidence>
<gene>
    <name evidence="2" type="ORF">HF526_02485</name>
</gene>
<sequence>MGFAVVVGLVLLPVVLYALALALAACRDRIGRGGLPRARCVARSVRLMVAGDPLDPPHPADLARGTSMHPRPRGRGPAS</sequence>
<dbReference type="EMBL" id="JAAXLA010000003">
    <property type="protein sequence ID" value="NMH96195.1"/>
    <property type="molecule type" value="Genomic_DNA"/>
</dbReference>
<organism evidence="2 3">
    <name type="scientific">Pseudonocardia acidicola</name>
    <dbReference type="NCBI Taxonomy" id="2724939"/>
    <lineage>
        <taxon>Bacteria</taxon>
        <taxon>Bacillati</taxon>
        <taxon>Actinomycetota</taxon>
        <taxon>Actinomycetes</taxon>
        <taxon>Pseudonocardiales</taxon>
        <taxon>Pseudonocardiaceae</taxon>
        <taxon>Pseudonocardia</taxon>
    </lineage>
</organism>
<feature type="region of interest" description="Disordered" evidence="1">
    <location>
        <begin position="52"/>
        <end position="79"/>
    </location>
</feature>
<keyword evidence="3" id="KW-1185">Reference proteome</keyword>
<accession>A0ABX1S523</accession>
<proteinExistence type="predicted"/>
<protein>
    <submittedName>
        <fullName evidence="2">Uncharacterized protein</fullName>
    </submittedName>
</protein>
<reference evidence="2 3" key="1">
    <citation type="submission" date="2020-04" db="EMBL/GenBank/DDBJ databases">
        <authorList>
            <person name="Klaysubun C."/>
            <person name="Duangmal K."/>
            <person name="Lipun K."/>
        </authorList>
    </citation>
    <scope>NUCLEOTIDE SEQUENCE [LARGE SCALE GENOMIC DNA]</scope>
    <source>
        <strain evidence="2 3">K10HN5</strain>
    </source>
</reference>
<name>A0ABX1S523_9PSEU</name>
<evidence type="ECO:0000313" key="2">
    <source>
        <dbReference type="EMBL" id="NMH96195.1"/>
    </source>
</evidence>
<feature type="compositionally biased region" description="Basic residues" evidence="1">
    <location>
        <begin position="70"/>
        <end position="79"/>
    </location>
</feature>
<dbReference type="RefSeq" id="WP_169379565.1">
    <property type="nucleotide sequence ID" value="NZ_JAAXLA010000003.1"/>
</dbReference>
<comment type="caution">
    <text evidence="2">The sequence shown here is derived from an EMBL/GenBank/DDBJ whole genome shotgun (WGS) entry which is preliminary data.</text>
</comment>